<feature type="region of interest" description="Disordered" evidence="1">
    <location>
        <begin position="783"/>
        <end position="873"/>
    </location>
</feature>
<feature type="region of interest" description="Disordered" evidence="1">
    <location>
        <begin position="48"/>
        <end position="178"/>
    </location>
</feature>
<dbReference type="InterPro" id="IPR016024">
    <property type="entry name" value="ARM-type_fold"/>
</dbReference>
<feature type="compositionally biased region" description="Low complexity" evidence="1">
    <location>
        <begin position="112"/>
        <end position="157"/>
    </location>
</feature>
<dbReference type="OrthoDB" id="5590215at2759"/>
<dbReference type="EMBL" id="KZ987736">
    <property type="protein sequence ID" value="RKP15381.1"/>
    <property type="molecule type" value="Genomic_DNA"/>
</dbReference>
<feature type="compositionally biased region" description="Acidic residues" evidence="1">
    <location>
        <begin position="243"/>
        <end position="258"/>
    </location>
</feature>
<gene>
    <name evidence="2" type="ORF">BJ684DRAFT_14362</name>
</gene>
<feature type="compositionally biased region" description="Low complexity" evidence="1">
    <location>
        <begin position="338"/>
        <end position="353"/>
    </location>
</feature>
<reference evidence="3" key="1">
    <citation type="journal article" date="2018" name="Nat. Microbiol.">
        <title>Leveraging single-cell genomics to expand the fungal tree of life.</title>
        <authorList>
            <person name="Ahrendt S.R."/>
            <person name="Quandt C.A."/>
            <person name="Ciobanu D."/>
            <person name="Clum A."/>
            <person name="Salamov A."/>
            <person name="Andreopoulos B."/>
            <person name="Cheng J.F."/>
            <person name="Woyke T."/>
            <person name="Pelin A."/>
            <person name="Henrissat B."/>
            <person name="Reynolds N.K."/>
            <person name="Benny G.L."/>
            <person name="Smith M.E."/>
            <person name="James T.Y."/>
            <person name="Grigoriev I.V."/>
        </authorList>
    </citation>
    <scope>NUCLEOTIDE SEQUENCE [LARGE SCALE GENOMIC DNA]</scope>
</reference>
<feature type="compositionally biased region" description="Gly residues" evidence="1">
    <location>
        <begin position="259"/>
        <end position="268"/>
    </location>
</feature>
<proteinExistence type="predicted"/>
<feature type="compositionally biased region" description="Basic and acidic residues" evidence="1">
    <location>
        <begin position="190"/>
        <end position="199"/>
    </location>
</feature>
<evidence type="ECO:0000256" key="1">
    <source>
        <dbReference type="SAM" id="MobiDB-lite"/>
    </source>
</evidence>
<dbReference type="SUPFAM" id="SSF48371">
    <property type="entry name" value="ARM repeat"/>
    <property type="match status" value="1"/>
</dbReference>
<evidence type="ECO:0000313" key="3">
    <source>
        <dbReference type="Proteomes" id="UP000267251"/>
    </source>
</evidence>
<organism evidence="2 3">
    <name type="scientific">Piptocephalis cylindrospora</name>
    <dbReference type="NCBI Taxonomy" id="1907219"/>
    <lineage>
        <taxon>Eukaryota</taxon>
        <taxon>Fungi</taxon>
        <taxon>Fungi incertae sedis</taxon>
        <taxon>Zoopagomycota</taxon>
        <taxon>Zoopagomycotina</taxon>
        <taxon>Zoopagomycetes</taxon>
        <taxon>Zoopagales</taxon>
        <taxon>Piptocephalidaceae</taxon>
        <taxon>Piptocephalis</taxon>
    </lineage>
</organism>
<protein>
    <submittedName>
        <fullName evidence="2">Uncharacterized protein</fullName>
    </submittedName>
</protein>
<feature type="compositionally biased region" description="Low complexity" evidence="1">
    <location>
        <begin position="609"/>
        <end position="618"/>
    </location>
</feature>
<evidence type="ECO:0000313" key="2">
    <source>
        <dbReference type="EMBL" id="RKP15381.1"/>
    </source>
</evidence>
<feature type="compositionally biased region" description="Low complexity" evidence="1">
    <location>
        <begin position="227"/>
        <end position="242"/>
    </location>
</feature>
<accession>A0A4P9YA85</accession>
<dbReference type="Proteomes" id="UP000267251">
    <property type="component" value="Unassembled WGS sequence"/>
</dbReference>
<name>A0A4P9YA85_9FUNG</name>
<sequence length="1154" mass="121199">MANPVMMLSNVQAAPTLSTSVSVGASRIPPPSPVRPIGLLLSFSGSFGSQGPKTSTAGVIPSKRPPIRSGPTHSNLPSSSSSSSSTANRTGNGRDKVGSTSRTGPSVRPALSRTTSGSSSTSSSSSSSSTSTSSIRSTLSRPTTSTGHARTTGTSATLGKKATATRSRSANGDERGLVVANGRTLASVDRRVGALRTRDGTTLPPRPSSSLASATTVRKSRSPPRPATRASIRTITATANGDYGDEEEYEGEEGEDGLDGMGVRGGYRGFSEDDEGDYGGDPRVRGTARALANGTSRRGPPPSAGPRHMGKSATGGVTSHGRAMSPPNRRGGPPPNPRTVSSSPPAPRARISALGRTLSSSPPLNRVQVHGAGGSRGMVHSLTNSSMRPLSPGTLPSGQRARAGLPGRRPVSASSVNRPSSPAHSLSPSPSRGIRSGSVTPQRMGSPLPLIPGKLGLHPKLPAPLTQRRPSSSLGTRRLPLVEQLRHGDWHVRLEGLLELAIMVSAEGSSFDALVSAKALPPPDILSPVLLGLYTDPHEEVIEEVCVAENVEVVTQVLSLEHILIRILALYLPEELEGKKSTGNGMRRRLMGSDFPGSLPPSPSPCPSPASASSSCSSSSSSLENTSVLGMVPSAAATATLRRLRVNLCDSTIAPALCKALVNSGTGSSLVGGMSGTARRKVLLGVVRWMGELTDRAVSSDLGDHLRDAKLYFEEPAHLKLYLTRLFPLLATTAEGSAVYGPLVDVVANLRCCHEDIFEQVLYSFDEAVVQRVCEAVGLIEEEGEEGTGRDLEGDVWMGDGPKPVKTDPSHPSCTDGSRDVDMGSEAVDSASSSHGGGGGGGIVSPPLSGESLEKQGHQTFSTASTPVEEMMESLQTGKAGRMEFRRCLRLARDTSVSTHPKEAEESWGVDGETFYPFITALLAYMAQAILPPVGGQRVPEEGKEYALSLVRQFLETQTEYVMLHAQDVLSTLIAYRGLKDSSVSAMADETLMVFTERLDKAVVLSTTLDLLTTLIHDPHPHTSLNGMMAAAAAASAQDASSLCSPISPNSLTSHLPPDASSVLPCIFSSLALLLERYRLASPDEDPMTDSDLERIASLSTDGFNHHEPETRKTAVETLVALYDVVGDGMWGFLEDLTAPQTKLLEAFLNKARD</sequence>
<feature type="compositionally biased region" description="Pro residues" evidence="1">
    <location>
        <begin position="598"/>
        <end position="608"/>
    </location>
</feature>
<keyword evidence="3" id="KW-1185">Reference proteome</keyword>
<feature type="region of interest" description="Disordered" evidence="1">
    <location>
        <begin position="581"/>
        <end position="618"/>
    </location>
</feature>
<feature type="region of interest" description="Disordered" evidence="1">
    <location>
        <begin position="190"/>
        <end position="474"/>
    </location>
</feature>
<dbReference type="InterPro" id="IPR011989">
    <property type="entry name" value="ARM-like"/>
</dbReference>
<dbReference type="Gene3D" id="1.25.10.10">
    <property type="entry name" value="Leucine-rich Repeat Variant"/>
    <property type="match status" value="1"/>
</dbReference>
<dbReference type="AlphaFoldDB" id="A0A4P9YA85"/>
<feature type="compositionally biased region" description="Low complexity" evidence="1">
    <location>
        <begin position="419"/>
        <end position="438"/>
    </location>
</feature>